<feature type="non-terminal residue" evidence="1">
    <location>
        <position position="1"/>
    </location>
</feature>
<evidence type="ECO:0000313" key="1">
    <source>
        <dbReference type="EMBL" id="KAH9315158.1"/>
    </source>
</evidence>
<comment type="caution">
    <text evidence="1">The sequence shown here is derived from an EMBL/GenBank/DDBJ whole genome shotgun (WGS) entry which is preliminary data.</text>
</comment>
<proteinExistence type="predicted"/>
<sequence>QNIFIKVEDDLIMVGKIKISNPNVEGSTSTSTVDSLLQKLANNMLQIKKQLAQDYDFVEPA</sequence>
<accession>A0AA38G5P7</accession>
<gene>
    <name evidence="1" type="ORF">KI387_023785</name>
</gene>
<keyword evidence="2" id="KW-1185">Reference proteome</keyword>
<organism evidence="1 2">
    <name type="scientific">Taxus chinensis</name>
    <name type="common">Chinese yew</name>
    <name type="synonym">Taxus wallichiana var. chinensis</name>
    <dbReference type="NCBI Taxonomy" id="29808"/>
    <lineage>
        <taxon>Eukaryota</taxon>
        <taxon>Viridiplantae</taxon>
        <taxon>Streptophyta</taxon>
        <taxon>Embryophyta</taxon>
        <taxon>Tracheophyta</taxon>
        <taxon>Spermatophyta</taxon>
        <taxon>Pinopsida</taxon>
        <taxon>Pinidae</taxon>
        <taxon>Conifers II</taxon>
        <taxon>Cupressales</taxon>
        <taxon>Taxaceae</taxon>
        <taxon>Taxus</taxon>
    </lineage>
</organism>
<feature type="non-terminal residue" evidence="1">
    <location>
        <position position="61"/>
    </location>
</feature>
<dbReference type="Proteomes" id="UP000824469">
    <property type="component" value="Unassembled WGS sequence"/>
</dbReference>
<dbReference type="AlphaFoldDB" id="A0AA38G5P7"/>
<dbReference type="EMBL" id="JAHRHJ020000005">
    <property type="protein sequence ID" value="KAH9315158.1"/>
    <property type="molecule type" value="Genomic_DNA"/>
</dbReference>
<protein>
    <submittedName>
        <fullName evidence="1">Uncharacterized protein</fullName>
    </submittedName>
</protein>
<name>A0AA38G5P7_TAXCH</name>
<reference evidence="1 2" key="1">
    <citation type="journal article" date="2021" name="Nat. Plants">
        <title>The Taxus genome provides insights into paclitaxel biosynthesis.</title>
        <authorList>
            <person name="Xiong X."/>
            <person name="Gou J."/>
            <person name="Liao Q."/>
            <person name="Li Y."/>
            <person name="Zhou Q."/>
            <person name="Bi G."/>
            <person name="Li C."/>
            <person name="Du R."/>
            <person name="Wang X."/>
            <person name="Sun T."/>
            <person name="Guo L."/>
            <person name="Liang H."/>
            <person name="Lu P."/>
            <person name="Wu Y."/>
            <person name="Zhang Z."/>
            <person name="Ro D.K."/>
            <person name="Shang Y."/>
            <person name="Huang S."/>
            <person name="Yan J."/>
        </authorList>
    </citation>
    <scope>NUCLEOTIDE SEQUENCE [LARGE SCALE GENOMIC DNA]</scope>
    <source>
        <strain evidence="1">Ta-2019</strain>
    </source>
</reference>
<evidence type="ECO:0000313" key="2">
    <source>
        <dbReference type="Proteomes" id="UP000824469"/>
    </source>
</evidence>